<evidence type="ECO:0008006" key="9">
    <source>
        <dbReference type="Google" id="ProtNLM"/>
    </source>
</evidence>
<dbReference type="STRING" id="2074.BG845_05599"/>
<dbReference type="InterPro" id="IPR038658">
    <property type="entry name" value="SsgB_sf"/>
</dbReference>
<dbReference type="Pfam" id="PF04686">
    <property type="entry name" value="SsgA"/>
    <property type="match status" value="1"/>
</dbReference>
<dbReference type="Gene3D" id="2.30.31.20">
    <property type="entry name" value="Sporulation-specific cell division protein SsgB"/>
    <property type="match status" value="1"/>
</dbReference>
<comment type="caution">
    <text evidence="7">The sequence shown here is derived from an EMBL/GenBank/DDBJ whole genome shotgun (WGS) entry which is preliminary data.</text>
</comment>
<keyword evidence="6" id="KW-0131">Cell cycle</keyword>
<keyword evidence="3" id="KW-0132">Cell division</keyword>
<name>A0A1Y2MLD5_PSEAH</name>
<dbReference type="RefSeq" id="WP_158092301.1">
    <property type="nucleotide sequence ID" value="NZ_AP018920.1"/>
</dbReference>
<dbReference type="GO" id="GO:0030435">
    <property type="term" value="P:sporulation resulting in formation of a cellular spore"/>
    <property type="evidence" value="ECO:0007669"/>
    <property type="project" value="UniProtKB-KW"/>
</dbReference>
<evidence type="ECO:0000313" key="8">
    <source>
        <dbReference type="Proteomes" id="UP000194360"/>
    </source>
</evidence>
<organism evidence="7 8">
    <name type="scientific">Pseudonocardia autotrophica</name>
    <name type="common">Amycolata autotrophica</name>
    <name type="synonym">Nocardia autotrophica</name>
    <dbReference type="NCBI Taxonomy" id="2074"/>
    <lineage>
        <taxon>Bacteria</taxon>
        <taxon>Bacillati</taxon>
        <taxon>Actinomycetota</taxon>
        <taxon>Actinomycetes</taxon>
        <taxon>Pseudonocardiales</taxon>
        <taxon>Pseudonocardiaceae</taxon>
        <taxon>Pseudonocardia</taxon>
    </lineage>
</organism>
<proteinExistence type="inferred from homology"/>
<dbReference type="GO" id="GO:0030428">
    <property type="term" value="C:cell septum"/>
    <property type="evidence" value="ECO:0007669"/>
    <property type="project" value="UniProtKB-SubCell"/>
</dbReference>
<dbReference type="OrthoDB" id="3853096at2"/>
<evidence type="ECO:0000313" key="7">
    <source>
        <dbReference type="EMBL" id="OSY36084.1"/>
    </source>
</evidence>
<evidence type="ECO:0000256" key="5">
    <source>
        <dbReference type="ARBA" id="ARBA00023210"/>
    </source>
</evidence>
<sequence length="147" mass="16209">MTGHVEARFPRTPTLHANGNSLIHTLLTWHPDDAHAVRLTCRNTDGQAVTWWFDRQMLTDGLTAHVGEGDIGIGPVLAEDPDTGDVIEDPHHIEILLRDPAGIGGNLSLIYQKRALHTFLNRTWQQVAAGAEQYPFNPATLFEKGTA</sequence>
<dbReference type="GO" id="GO:0000917">
    <property type="term" value="P:division septum assembly"/>
    <property type="evidence" value="ECO:0007669"/>
    <property type="project" value="UniProtKB-KW"/>
</dbReference>
<evidence type="ECO:0000256" key="3">
    <source>
        <dbReference type="ARBA" id="ARBA00022618"/>
    </source>
</evidence>
<reference evidence="7 8" key="1">
    <citation type="submission" date="2016-09" db="EMBL/GenBank/DDBJ databases">
        <title>Pseudonocardia autotrophica DSM535, a candidate organism with high potential of specific P450 cytochromes.</title>
        <authorList>
            <person name="Grumaz C."/>
            <person name="Vainshtein Y."/>
            <person name="Kirstahler P."/>
            <person name="Sohn K."/>
        </authorList>
    </citation>
    <scope>NUCLEOTIDE SEQUENCE [LARGE SCALE GENOMIC DNA]</scope>
    <source>
        <strain evidence="7 8">DSM 535</strain>
    </source>
</reference>
<evidence type="ECO:0000256" key="4">
    <source>
        <dbReference type="ARBA" id="ARBA00022969"/>
    </source>
</evidence>
<comment type="similarity">
    <text evidence="2">Belongs to the SsgA family.</text>
</comment>
<evidence type="ECO:0000256" key="6">
    <source>
        <dbReference type="ARBA" id="ARBA00023306"/>
    </source>
</evidence>
<accession>A0A1Y2MLD5</accession>
<protein>
    <recommendedName>
        <fullName evidence="9">Sporulation and cell division protein</fullName>
    </recommendedName>
</protein>
<keyword evidence="4" id="KW-0749">Sporulation</keyword>
<gene>
    <name evidence="7" type="ORF">BG845_05599</name>
</gene>
<dbReference type="InterPro" id="IPR006776">
    <property type="entry name" value="SsgB"/>
</dbReference>
<keyword evidence="5" id="KW-0717">Septation</keyword>
<dbReference type="EMBL" id="MIGB01000043">
    <property type="protein sequence ID" value="OSY36084.1"/>
    <property type="molecule type" value="Genomic_DNA"/>
</dbReference>
<keyword evidence="8" id="KW-1185">Reference proteome</keyword>
<evidence type="ECO:0000256" key="2">
    <source>
        <dbReference type="ARBA" id="ARBA00009323"/>
    </source>
</evidence>
<dbReference type="AlphaFoldDB" id="A0A1Y2MLD5"/>
<comment type="subcellular location">
    <subcellularLocation>
        <location evidence="1">Cell septum</location>
    </subcellularLocation>
</comment>
<dbReference type="Proteomes" id="UP000194360">
    <property type="component" value="Unassembled WGS sequence"/>
</dbReference>
<evidence type="ECO:0000256" key="1">
    <source>
        <dbReference type="ARBA" id="ARBA00004431"/>
    </source>
</evidence>